<keyword evidence="2" id="KW-1185">Reference proteome</keyword>
<evidence type="ECO:0000313" key="2">
    <source>
        <dbReference type="Proteomes" id="UP001311232"/>
    </source>
</evidence>
<reference evidence="1 2" key="1">
    <citation type="submission" date="2021-06" db="EMBL/GenBank/DDBJ databases">
        <authorList>
            <person name="Palmer J.M."/>
        </authorList>
    </citation>
    <scope>NUCLEOTIDE SEQUENCE [LARGE SCALE GENOMIC DNA]</scope>
    <source>
        <strain evidence="1 2">MEX-2019</strain>
        <tissue evidence="1">Muscle</tissue>
    </source>
</reference>
<dbReference type="Proteomes" id="UP001311232">
    <property type="component" value="Unassembled WGS sequence"/>
</dbReference>
<sequence>RQRDLGSDRGEDLMVGCRLGAGTLGVIHGITRTLEVTIGSLTVLEASQAAGSTQKEPCLETDWETRPQLGGLDLWESNTSG</sequence>
<evidence type="ECO:0000313" key="1">
    <source>
        <dbReference type="EMBL" id="KAK5620126.1"/>
    </source>
</evidence>
<accession>A0AAV9SFP9</accession>
<protein>
    <submittedName>
        <fullName evidence="1">Uncharacterized protein</fullName>
    </submittedName>
</protein>
<organism evidence="1 2">
    <name type="scientific">Crenichthys baileyi</name>
    <name type="common">White River springfish</name>
    <dbReference type="NCBI Taxonomy" id="28760"/>
    <lineage>
        <taxon>Eukaryota</taxon>
        <taxon>Metazoa</taxon>
        <taxon>Chordata</taxon>
        <taxon>Craniata</taxon>
        <taxon>Vertebrata</taxon>
        <taxon>Euteleostomi</taxon>
        <taxon>Actinopterygii</taxon>
        <taxon>Neopterygii</taxon>
        <taxon>Teleostei</taxon>
        <taxon>Neoteleostei</taxon>
        <taxon>Acanthomorphata</taxon>
        <taxon>Ovalentaria</taxon>
        <taxon>Atherinomorphae</taxon>
        <taxon>Cyprinodontiformes</taxon>
        <taxon>Goodeidae</taxon>
        <taxon>Crenichthys</taxon>
    </lineage>
</organism>
<proteinExistence type="predicted"/>
<gene>
    <name evidence="1" type="ORF">CRENBAI_001917</name>
</gene>
<dbReference type="EMBL" id="JAHHUM010000394">
    <property type="protein sequence ID" value="KAK5620126.1"/>
    <property type="molecule type" value="Genomic_DNA"/>
</dbReference>
<dbReference type="AlphaFoldDB" id="A0AAV9SFP9"/>
<comment type="caution">
    <text evidence="1">The sequence shown here is derived from an EMBL/GenBank/DDBJ whole genome shotgun (WGS) entry which is preliminary data.</text>
</comment>
<name>A0AAV9SFP9_9TELE</name>
<feature type="non-terminal residue" evidence="1">
    <location>
        <position position="1"/>
    </location>
</feature>